<feature type="region of interest" description="Disordered" evidence="1">
    <location>
        <begin position="137"/>
        <end position="172"/>
    </location>
</feature>
<dbReference type="CDD" id="cd00118">
    <property type="entry name" value="LysM"/>
    <property type="match status" value="1"/>
</dbReference>
<protein>
    <recommendedName>
        <fullName evidence="2">FimV N-terminal domain-containing protein</fullName>
    </recommendedName>
</protein>
<reference evidence="3 4" key="1">
    <citation type="submission" date="2022-04" db="EMBL/GenBank/DDBJ databases">
        <title>Pseudomonas knackmussii B09-2.</title>
        <authorList>
            <person name="Deng Y."/>
        </authorList>
    </citation>
    <scope>NUCLEOTIDE SEQUENCE [LARGE SCALE GENOMIC DNA]</scope>
    <source>
        <strain evidence="3 4">B09-2</strain>
    </source>
</reference>
<feature type="domain" description="FimV N-terminal" evidence="2">
    <location>
        <begin position="25"/>
        <end position="130"/>
    </location>
</feature>
<dbReference type="EMBL" id="CP096208">
    <property type="protein sequence ID" value="UPQ84389.1"/>
    <property type="molecule type" value="Genomic_DNA"/>
</dbReference>
<sequence>MALGRRVVFAAALGSLFYSGVAPALGMGDITLQSALNQPLNAEIDLLDVGDLSAQDIRVALASSNDFARVGVDRVAFLQDLRFIPLIEGNHSRIRVVSDKPVREPYLNFLVEITRANSRLLREYTVLLDPMPSQPVRVRESGVSEQPIVEPPRAESPRFETPTELPSSSQGKLHRVASGESLWIIANAYTGNGSKGDQSRLMRDIHALNPDAFAGGEAAHLKAGARLLLPDTADVPVTAGAGSVRAKPPLEVVVEPESVPVDSMRLDDQLATLRQQFAEELASSRDENRQLRQMLTDMQYQLEAVTSQLADQARSQASVSPQVVGLVRPTEAAQPPAVESVAVPMADAASPFTWQSWAMVGGAVLMLGALSGLWVGRRHKSELTEPSTEAAARLLPLAEAIATATVDMPRQPAKAFVSETDVLEAADIYLTYGRRDEALDVLQRGIERTPEQLDLRLRHLGLLAESGETEGYSRAAVEYLQAGGSQMQLDQLHALHPALAATVAATIPSTEMLDPDVTFVLDDLSDATAHLVPESDENPRADGDQALTAQPLLDAFDDVFTLGSLPSLIGDSAVFEPGPTAEEIRQLEPNPEHLVRLNQAAAYIKQGDIDSACVILETLAIEGDEQQRQQVNELLAQIV</sequence>
<evidence type="ECO:0000256" key="1">
    <source>
        <dbReference type="SAM" id="MobiDB-lite"/>
    </source>
</evidence>
<proteinExistence type="predicted"/>
<gene>
    <name evidence="3" type="ORF">M0M42_08370</name>
</gene>
<evidence type="ECO:0000313" key="4">
    <source>
        <dbReference type="Proteomes" id="UP000831189"/>
    </source>
</evidence>
<accession>A0ABY4KV07</accession>
<organism evidence="3 4">
    <name type="scientific">Pseudomonas knackmussii</name>
    <dbReference type="NCBI Taxonomy" id="65741"/>
    <lineage>
        <taxon>Bacteria</taxon>
        <taxon>Pseudomonadati</taxon>
        <taxon>Pseudomonadota</taxon>
        <taxon>Gammaproteobacteria</taxon>
        <taxon>Pseudomonadales</taxon>
        <taxon>Pseudomonadaceae</taxon>
        <taxon>Pseudomonas</taxon>
    </lineage>
</organism>
<name>A0ABY4KV07_9PSED</name>
<dbReference type="InterPro" id="IPR038440">
    <property type="entry name" value="FimV_C_sf"/>
</dbReference>
<dbReference type="Pfam" id="PF25800">
    <property type="entry name" value="FimV_N"/>
    <property type="match status" value="1"/>
</dbReference>
<dbReference type="InterPro" id="IPR057840">
    <property type="entry name" value="FimV_N"/>
</dbReference>
<dbReference type="Gene3D" id="1.20.58.2200">
    <property type="match status" value="1"/>
</dbReference>
<dbReference type="NCBIfam" id="TIGR03504">
    <property type="entry name" value="FimV_Cterm"/>
    <property type="match status" value="1"/>
</dbReference>
<keyword evidence="4" id="KW-1185">Reference proteome</keyword>
<dbReference type="Proteomes" id="UP000831189">
    <property type="component" value="Chromosome"/>
</dbReference>
<evidence type="ECO:0000259" key="2">
    <source>
        <dbReference type="Pfam" id="PF25800"/>
    </source>
</evidence>
<evidence type="ECO:0000313" key="3">
    <source>
        <dbReference type="EMBL" id="UPQ84389.1"/>
    </source>
</evidence>
<dbReference type="InterPro" id="IPR018392">
    <property type="entry name" value="LysM"/>
</dbReference>
<dbReference type="InterPro" id="IPR020011">
    <property type="entry name" value="FimV_C"/>
</dbReference>